<sequence>MNAVALQALLATPFMRRVRAGRAVLVTGVMTFSWGERRKVTGGQPIRSTDRPFDPLCCAALHVRSGESVMR</sequence>
<dbReference type="Proteomes" id="UP000192582">
    <property type="component" value="Unassembled WGS sequence"/>
</dbReference>
<dbReference type="AlphaFoldDB" id="A0A1W1VWC0"/>
<organism evidence="1 2">
    <name type="scientific">Deinococcus hopiensis KR-140</name>
    <dbReference type="NCBI Taxonomy" id="695939"/>
    <lineage>
        <taxon>Bacteria</taxon>
        <taxon>Thermotogati</taxon>
        <taxon>Deinococcota</taxon>
        <taxon>Deinococci</taxon>
        <taxon>Deinococcales</taxon>
        <taxon>Deinococcaceae</taxon>
        <taxon>Deinococcus</taxon>
    </lineage>
</organism>
<accession>A0A1W1VWC0</accession>
<keyword evidence="2" id="KW-1185">Reference proteome</keyword>
<evidence type="ECO:0000313" key="2">
    <source>
        <dbReference type="Proteomes" id="UP000192582"/>
    </source>
</evidence>
<gene>
    <name evidence="1" type="ORF">SAMN00790413_06387</name>
</gene>
<evidence type="ECO:0000313" key="1">
    <source>
        <dbReference type="EMBL" id="SMB97174.1"/>
    </source>
</evidence>
<reference evidence="1 2" key="1">
    <citation type="submission" date="2017-04" db="EMBL/GenBank/DDBJ databases">
        <authorList>
            <person name="Afonso C.L."/>
            <person name="Miller P.J."/>
            <person name="Scott M.A."/>
            <person name="Spackman E."/>
            <person name="Goraichik I."/>
            <person name="Dimitrov K.M."/>
            <person name="Suarez D.L."/>
            <person name="Swayne D.E."/>
        </authorList>
    </citation>
    <scope>NUCLEOTIDE SEQUENCE [LARGE SCALE GENOMIC DNA]</scope>
    <source>
        <strain evidence="1 2">KR-140</strain>
    </source>
</reference>
<dbReference type="EMBL" id="FWWU01000010">
    <property type="protein sequence ID" value="SMB97174.1"/>
    <property type="molecule type" value="Genomic_DNA"/>
</dbReference>
<name>A0A1W1VWC0_9DEIO</name>
<proteinExistence type="predicted"/>
<protein>
    <submittedName>
        <fullName evidence="1">Uncharacterized protein</fullName>
    </submittedName>
</protein>